<evidence type="ECO:0000313" key="2">
    <source>
        <dbReference type="Proteomes" id="UP001501442"/>
    </source>
</evidence>
<dbReference type="Proteomes" id="UP001501442">
    <property type="component" value="Unassembled WGS sequence"/>
</dbReference>
<evidence type="ECO:0000313" key="1">
    <source>
        <dbReference type="EMBL" id="GAA4635390.1"/>
    </source>
</evidence>
<dbReference type="RefSeq" id="WP_345438339.1">
    <property type="nucleotide sequence ID" value="NZ_BAABHK010000015.1"/>
</dbReference>
<sequence length="248" mass="26207">MGLADLQTIDVVAMEDDGTEGLHIVVGNGWPPEREALYHVQLLVKLTGTLHYAETCGKRCSVTVHSADEPPAGVLEFLRAAGVRAVVGLGDRERPAVGRPPRFPNLPDGSPDLGALQAANAADFAGRHGLDGTVASLDRLDEVLEARRREEGLGPDDTDEEFADGDLIVLGGAYAGEVLRSAAGGRWVLGREPMIGPLHVAVGPAGDEMAVNVLGKVRKYLRYGSEDSVRSIVSMVLARLNGGMPSSR</sequence>
<accession>A0ABP8UMD3</accession>
<name>A0ABP8UMD3_9ACTN</name>
<proteinExistence type="predicted"/>
<gene>
    <name evidence="1" type="ORF">GCM10023196_080680</name>
</gene>
<dbReference type="EMBL" id="BAABHK010000015">
    <property type="protein sequence ID" value="GAA4635390.1"/>
    <property type="molecule type" value="Genomic_DNA"/>
</dbReference>
<comment type="caution">
    <text evidence="1">The sequence shown here is derived from an EMBL/GenBank/DDBJ whole genome shotgun (WGS) entry which is preliminary data.</text>
</comment>
<keyword evidence="2" id="KW-1185">Reference proteome</keyword>
<protein>
    <submittedName>
        <fullName evidence="1">Uncharacterized protein</fullName>
    </submittedName>
</protein>
<reference evidence="2" key="1">
    <citation type="journal article" date="2019" name="Int. J. Syst. Evol. Microbiol.">
        <title>The Global Catalogue of Microorganisms (GCM) 10K type strain sequencing project: providing services to taxonomists for standard genome sequencing and annotation.</title>
        <authorList>
            <consortium name="The Broad Institute Genomics Platform"/>
            <consortium name="The Broad Institute Genome Sequencing Center for Infectious Disease"/>
            <person name="Wu L."/>
            <person name="Ma J."/>
        </authorList>
    </citation>
    <scope>NUCLEOTIDE SEQUENCE [LARGE SCALE GENOMIC DNA]</scope>
    <source>
        <strain evidence="2">JCM 17939</strain>
    </source>
</reference>
<organism evidence="1 2">
    <name type="scientific">Actinoallomurus vinaceus</name>
    <dbReference type="NCBI Taxonomy" id="1080074"/>
    <lineage>
        <taxon>Bacteria</taxon>
        <taxon>Bacillati</taxon>
        <taxon>Actinomycetota</taxon>
        <taxon>Actinomycetes</taxon>
        <taxon>Streptosporangiales</taxon>
        <taxon>Thermomonosporaceae</taxon>
        <taxon>Actinoallomurus</taxon>
    </lineage>
</organism>